<dbReference type="EMBL" id="VOQS01000003">
    <property type="protein sequence ID" value="TXC84259.1"/>
    <property type="molecule type" value="Genomic_DNA"/>
</dbReference>
<evidence type="ECO:0000256" key="2">
    <source>
        <dbReference type="ARBA" id="ARBA00022475"/>
    </source>
</evidence>
<protein>
    <submittedName>
        <fullName evidence="9">Type II secretion system F family protein</fullName>
    </submittedName>
</protein>
<dbReference type="AlphaFoldDB" id="A0A5C6VH69"/>
<dbReference type="PANTHER" id="PTHR35007:SF2">
    <property type="entry name" value="PILUS ASSEMBLE PROTEIN"/>
    <property type="match status" value="1"/>
</dbReference>
<feature type="transmembrane region" description="Helical" evidence="6">
    <location>
        <begin position="140"/>
        <end position="160"/>
    </location>
</feature>
<feature type="domain" description="Type II secretion system protein GspF" evidence="7">
    <location>
        <begin position="179"/>
        <end position="307"/>
    </location>
</feature>
<keyword evidence="11" id="KW-1185">Reference proteome</keyword>
<keyword evidence="4 6" id="KW-1133">Transmembrane helix</keyword>
<dbReference type="PANTHER" id="PTHR35007">
    <property type="entry name" value="INTEGRAL MEMBRANE PROTEIN-RELATED"/>
    <property type="match status" value="1"/>
</dbReference>
<organism evidence="9 10">
    <name type="scientific">Paraburkholderia azotifigens</name>
    <dbReference type="NCBI Taxonomy" id="2057004"/>
    <lineage>
        <taxon>Bacteria</taxon>
        <taxon>Pseudomonadati</taxon>
        <taxon>Pseudomonadota</taxon>
        <taxon>Betaproteobacteria</taxon>
        <taxon>Burkholderiales</taxon>
        <taxon>Burkholderiaceae</taxon>
        <taxon>Paraburkholderia</taxon>
    </lineage>
</organism>
<dbReference type="RefSeq" id="WP_147236351.1">
    <property type="nucleotide sequence ID" value="NZ_JAZHFZ010000019.1"/>
</dbReference>
<accession>A0A5C6VH69</accession>
<evidence type="ECO:0000256" key="1">
    <source>
        <dbReference type="ARBA" id="ARBA00004651"/>
    </source>
</evidence>
<keyword evidence="3 6" id="KW-0812">Transmembrane</keyword>
<reference evidence="9" key="2">
    <citation type="submission" date="2019-08" db="EMBL/GenBank/DDBJ databases">
        <authorList>
            <person name="Im W.-T."/>
        </authorList>
    </citation>
    <scope>NUCLEOTIDE SEQUENCE</scope>
    <source>
        <strain evidence="9">NF 2-5-3</strain>
    </source>
</reference>
<evidence type="ECO:0000313" key="11">
    <source>
        <dbReference type="Proteomes" id="UP001481677"/>
    </source>
</evidence>
<sequence>METEQILVLAAMFVIVFGAVWKAMSLLRPDPLKRRIDGIAAASLGAAGVQGIPDAADAAAEESPAWMETVAKVSHHVARLSLPKDDWDKSALRRRFANAGLRSEGATAIYFAAKTLLALVLPALALVGITLLAGPDAQKFLLVATLLMAAIGFYLPNVVLTRLVEARQRKIFEDLPDALDLMTVCVEAGLGLDAAMQRVAEEIGVKSHALKEEFELMLLELRAGSAREKALRNLALRTGVEDIDTLTSMLIQADRFGTSVGDSLRVFIDALRTKRRLRAEEQAAKIALKLLFPLMFCIFPTLIIVLIGPAAMQVAHQLLPTMSGMH</sequence>
<dbReference type="EMBL" id="JAZHGA010000005">
    <property type="protein sequence ID" value="MEM5339926.1"/>
    <property type="molecule type" value="Genomic_DNA"/>
</dbReference>
<keyword evidence="5 6" id="KW-0472">Membrane</keyword>
<evidence type="ECO:0000259" key="7">
    <source>
        <dbReference type="Pfam" id="PF00482"/>
    </source>
</evidence>
<evidence type="ECO:0000313" key="8">
    <source>
        <dbReference type="EMBL" id="MEM5339926.1"/>
    </source>
</evidence>
<evidence type="ECO:0000256" key="5">
    <source>
        <dbReference type="ARBA" id="ARBA00023136"/>
    </source>
</evidence>
<evidence type="ECO:0000256" key="6">
    <source>
        <dbReference type="SAM" id="Phobius"/>
    </source>
</evidence>
<reference evidence="8 11" key="3">
    <citation type="submission" date="2024-01" db="EMBL/GenBank/DDBJ databases">
        <title>The diversity of rhizobia nodulating Mimosa spp. in eleven states of Brazil covering several biomes is determined by host plant, location, and edaphic factors.</title>
        <authorList>
            <person name="Rouws L."/>
            <person name="Barauna A."/>
            <person name="Beukes C."/>
            <person name="De Faria S.M."/>
            <person name="Gross E."/>
            <person name="Dos Reis Junior F.B."/>
            <person name="Simon M."/>
            <person name="Maluk M."/>
            <person name="Odee D.W."/>
            <person name="Kenicer G."/>
            <person name="Young J.P.W."/>
            <person name="Reis V.M."/>
            <person name="Zilli J."/>
            <person name="James E.K."/>
        </authorList>
    </citation>
    <scope>NUCLEOTIDE SEQUENCE [LARGE SCALE GENOMIC DNA]</scope>
    <source>
        <strain evidence="8 11">JPY530</strain>
    </source>
</reference>
<dbReference type="Proteomes" id="UP000321776">
    <property type="component" value="Unassembled WGS sequence"/>
</dbReference>
<reference evidence="9 10" key="1">
    <citation type="journal article" date="2018" name="Int. J. Syst. Evol. Microbiol.">
        <title>Paraburkholderia azotifigens sp. nov., a nitrogen-fixing bacterium isolated from paddy soil.</title>
        <authorList>
            <person name="Choi G.M."/>
            <person name="Im W.T."/>
        </authorList>
    </citation>
    <scope>NUCLEOTIDE SEQUENCE [LARGE SCALE GENOMIC DNA]</scope>
    <source>
        <strain evidence="9 10">NF 2-5-3</strain>
    </source>
</reference>
<feature type="transmembrane region" description="Helical" evidence="6">
    <location>
        <begin position="111"/>
        <end position="134"/>
    </location>
</feature>
<feature type="transmembrane region" description="Helical" evidence="6">
    <location>
        <begin position="6"/>
        <end position="27"/>
    </location>
</feature>
<evidence type="ECO:0000313" key="9">
    <source>
        <dbReference type="EMBL" id="TXC84259.1"/>
    </source>
</evidence>
<evidence type="ECO:0000256" key="3">
    <source>
        <dbReference type="ARBA" id="ARBA00022692"/>
    </source>
</evidence>
<dbReference type="Proteomes" id="UP001481677">
    <property type="component" value="Unassembled WGS sequence"/>
</dbReference>
<dbReference type="Pfam" id="PF00482">
    <property type="entry name" value="T2SSF"/>
    <property type="match status" value="1"/>
</dbReference>
<dbReference type="GO" id="GO:0005886">
    <property type="term" value="C:plasma membrane"/>
    <property type="evidence" value="ECO:0007669"/>
    <property type="project" value="UniProtKB-SubCell"/>
</dbReference>
<name>A0A5C6VH69_9BURK</name>
<dbReference type="InterPro" id="IPR018076">
    <property type="entry name" value="T2SS_GspF_dom"/>
</dbReference>
<evidence type="ECO:0000256" key="4">
    <source>
        <dbReference type="ARBA" id="ARBA00022989"/>
    </source>
</evidence>
<comment type="subcellular location">
    <subcellularLocation>
        <location evidence="1">Cell membrane</location>
        <topology evidence="1">Multi-pass membrane protein</topology>
    </subcellularLocation>
</comment>
<comment type="caution">
    <text evidence="9">The sequence shown here is derived from an EMBL/GenBank/DDBJ whole genome shotgun (WGS) entry which is preliminary data.</text>
</comment>
<evidence type="ECO:0000313" key="10">
    <source>
        <dbReference type="Proteomes" id="UP000321776"/>
    </source>
</evidence>
<proteinExistence type="predicted"/>
<gene>
    <name evidence="9" type="ORF">FRZ40_28630</name>
    <name evidence="8" type="ORF">V4C56_09820</name>
</gene>
<feature type="transmembrane region" description="Helical" evidence="6">
    <location>
        <begin position="286"/>
        <end position="312"/>
    </location>
</feature>
<keyword evidence="2" id="KW-1003">Cell membrane</keyword>